<gene>
    <name evidence="2" type="ORF">LWI28_014842</name>
</gene>
<dbReference type="EMBL" id="JAJSOW010000108">
    <property type="protein sequence ID" value="KAI9153675.1"/>
    <property type="molecule type" value="Genomic_DNA"/>
</dbReference>
<comment type="caution">
    <text evidence="2">The sequence shown here is derived from an EMBL/GenBank/DDBJ whole genome shotgun (WGS) entry which is preliminary data.</text>
</comment>
<dbReference type="Proteomes" id="UP001064489">
    <property type="component" value="Chromosome 11"/>
</dbReference>
<dbReference type="Pfam" id="PF24758">
    <property type="entry name" value="LRR_At5g56370"/>
    <property type="match status" value="1"/>
</dbReference>
<feature type="domain" description="F-box" evidence="1">
    <location>
        <begin position="13"/>
        <end position="61"/>
    </location>
</feature>
<dbReference type="SMART" id="SM00579">
    <property type="entry name" value="FBD"/>
    <property type="match status" value="1"/>
</dbReference>
<sequence length="459" mass="53010">MDLKRHEDLIRGEDIISKLPDDILIHILSLLETKDAVKTCILSTRWRNLWTWIYNLSFNDFATNDFVNFVDKVLSCCQSKDIQNFRLDCSDIVDSDLSRVSSWICFAVDHGVRNLTIKVDIVEAWHGWPFDLPQSILTCKTLVKLRLESLHNDFFLDIPDSMCFPSLKILHITIVFPDASLMQKLFSGCPVLEDLSIHASYLDLNNYLLMFDICVPTLKRLNIRHDVDYSDFEGLSEYKYVITARNLEYLCIQDGSLTSVVVNERPLLNEVNLNVGVYSSLIDDLEFEVSRDEANRVMELLRGINLTKILSLASRSMDALSLAFDDDMPTFPNLIRLELNIEARFGWKLLPYFLESSPNLEVLILEMDCLLTEYIPEDFVNFELENVPSCLRLHVKTIEIKNMMGEEDELEVVSYILRNCEVLKEFNAHISAKAESKEFLQREILMYPRGSAACEIKFL</sequence>
<dbReference type="Pfam" id="PF00646">
    <property type="entry name" value="F-box"/>
    <property type="match status" value="1"/>
</dbReference>
<protein>
    <recommendedName>
        <fullName evidence="1">F-box domain-containing protein</fullName>
    </recommendedName>
</protein>
<dbReference type="InterPro" id="IPR036047">
    <property type="entry name" value="F-box-like_dom_sf"/>
</dbReference>
<dbReference type="Gene3D" id="1.20.1280.50">
    <property type="match status" value="1"/>
</dbReference>
<evidence type="ECO:0000259" key="1">
    <source>
        <dbReference type="PROSITE" id="PS50181"/>
    </source>
</evidence>
<dbReference type="InterPro" id="IPR050232">
    <property type="entry name" value="FBL13/AtMIF1-like"/>
</dbReference>
<reference evidence="2" key="1">
    <citation type="journal article" date="2022" name="Plant J.">
        <title>Strategies of tolerance reflected in two North American maple genomes.</title>
        <authorList>
            <person name="McEvoy S.L."/>
            <person name="Sezen U.U."/>
            <person name="Trouern-Trend A."/>
            <person name="McMahon S.M."/>
            <person name="Schaberg P.G."/>
            <person name="Yang J."/>
            <person name="Wegrzyn J.L."/>
            <person name="Swenson N.G."/>
        </authorList>
    </citation>
    <scope>NUCLEOTIDE SEQUENCE</scope>
    <source>
        <strain evidence="2">91603</strain>
    </source>
</reference>
<proteinExistence type="predicted"/>
<dbReference type="InterPro" id="IPR001810">
    <property type="entry name" value="F-box_dom"/>
</dbReference>
<evidence type="ECO:0000313" key="3">
    <source>
        <dbReference type="Proteomes" id="UP001064489"/>
    </source>
</evidence>
<dbReference type="InterPro" id="IPR032675">
    <property type="entry name" value="LRR_dom_sf"/>
</dbReference>
<keyword evidence="3" id="KW-1185">Reference proteome</keyword>
<reference evidence="2" key="2">
    <citation type="submission" date="2023-02" db="EMBL/GenBank/DDBJ databases">
        <authorList>
            <person name="Swenson N.G."/>
            <person name="Wegrzyn J.L."/>
            <person name="Mcevoy S.L."/>
        </authorList>
    </citation>
    <scope>NUCLEOTIDE SEQUENCE</scope>
    <source>
        <strain evidence="2">91603</strain>
        <tissue evidence="2">Leaf</tissue>
    </source>
</reference>
<dbReference type="PANTHER" id="PTHR31900:SF30">
    <property type="entry name" value="SUPERFAMILY PROTEIN, PUTATIVE-RELATED"/>
    <property type="match status" value="1"/>
</dbReference>
<evidence type="ECO:0000313" key="2">
    <source>
        <dbReference type="EMBL" id="KAI9153675.1"/>
    </source>
</evidence>
<dbReference type="SUPFAM" id="SSF52047">
    <property type="entry name" value="RNI-like"/>
    <property type="match status" value="1"/>
</dbReference>
<accession>A0AAD5I677</accession>
<dbReference type="InterPro" id="IPR053781">
    <property type="entry name" value="F-box_AtFBL13-like"/>
</dbReference>
<dbReference type="SUPFAM" id="SSF81383">
    <property type="entry name" value="F-box domain"/>
    <property type="match status" value="1"/>
</dbReference>
<dbReference type="SMART" id="SM00256">
    <property type="entry name" value="FBOX"/>
    <property type="match status" value="1"/>
</dbReference>
<dbReference type="PANTHER" id="PTHR31900">
    <property type="entry name" value="F-BOX/RNI SUPERFAMILY PROTEIN-RELATED"/>
    <property type="match status" value="1"/>
</dbReference>
<organism evidence="2 3">
    <name type="scientific">Acer negundo</name>
    <name type="common">Box elder</name>
    <dbReference type="NCBI Taxonomy" id="4023"/>
    <lineage>
        <taxon>Eukaryota</taxon>
        <taxon>Viridiplantae</taxon>
        <taxon>Streptophyta</taxon>
        <taxon>Embryophyta</taxon>
        <taxon>Tracheophyta</taxon>
        <taxon>Spermatophyta</taxon>
        <taxon>Magnoliopsida</taxon>
        <taxon>eudicotyledons</taxon>
        <taxon>Gunneridae</taxon>
        <taxon>Pentapetalae</taxon>
        <taxon>rosids</taxon>
        <taxon>malvids</taxon>
        <taxon>Sapindales</taxon>
        <taxon>Sapindaceae</taxon>
        <taxon>Hippocastanoideae</taxon>
        <taxon>Acereae</taxon>
        <taxon>Acer</taxon>
    </lineage>
</organism>
<dbReference type="InterPro" id="IPR055411">
    <property type="entry name" value="LRR_FXL15/At3g58940/PEG3-like"/>
</dbReference>
<dbReference type="Pfam" id="PF08387">
    <property type="entry name" value="FBD"/>
    <property type="match status" value="1"/>
</dbReference>
<dbReference type="Gene3D" id="3.80.10.10">
    <property type="entry name" value="Ribonuclease Inhibitor"/>
    <property type="match status" value="1"/>
</dbReference>
<dbReference type="PROSITE" id="PS50181">
    <property type="entry name" value="FBOX"/>
    <property type="match status" value="1"/>
</dbReference>
<dbReference type="InterPro" id="IPR006566">
    <property type="entry name" value="FBD"/>
</dbReference>
<dbReference type="CDD" id="cd22160">
    <property type="entry name" value="F-box_AtFBL13-like"/>
    <property type="match status" value="1"/>
</dbReference>
<dbReference type="AlphaFoldDB" id="A0AAD5I677"/>
<name>A0AAD5I677_ACENE</name>